<accession>A0AA88R807</accession>
<organism evidence="13 14">
    <name type="scientific">Escallonia rubra</name>
    <dbReference type="NCBI Taxonomy" id="112253"/>
    <lineage>
        <taxon>Eukaryota</taxon>
        <taxon>Viridiplantae</taxon>
        <taxon>Streptophyta</taxon>
        <taxon>Embryophyta</taxon>
        <taxon>Tracheophyta</taxon>
        <taxon>Spermatophyta</taxon>
        <taxon>Magnoliopsida</taxon>
        <taxon>eudicotyledons</taxon>
        <taxon>Gunneridae</taxon>
        <taxon>Pentapetalae</taxon>
        <taxon>asterids</taxon>
        <taxon>campanulids</taxon>
        <taxon>Escalloniales</taxon>
        <taxon>Escalloniaceae</taxon>
        <taxon>Escallonia</taxon>
    </lineage>
</organism>
<dbReference type="InterPro" id="IPR015300">
    <property type="entry name" value="DNA-bd_pseudobarrel_sf"/>
</dbReference>
<name>A0AA88R807_9ASTE</name>
<keyword evidence="8" id="KW-0238">DNA-binding</keyword>
<evidence type="ECO:0000256" key="8">
    <source>
        <dbReference type="ARBA" id="ARBA00023125"/>
    </source>
</evidence>
<keyword evidence="6 12" id="KW-1133">Transmembrane helix</keyword>
<evidence type="ECO:0000256" key="3">
    <source>
        <dbReference type="ARBA" id="ARBA00009596"/>
    </source>
</evidence>
<keyword evidence="9 12" id="KW-0472">Membrane</keyword>
<dbReference type="Proteomes" id="UP001187471">
    <property type="component" value="Unassembled WGS sequence"/>
</dbReference>
<keyword evidence="5" id="KW-1001">Plastid inner membrane</keyword>
<comment type="function">
    <text evidence="12">Involved in protein precursor import into chloroplasts.</text>
</comment>
<dbReference type="PANTHER" id="PTHR36264:SF5">
    <property type="entry name" value="SET DOMAIN-CONTAINING PROTEIN"/>
    <property type="match status" value="1"/>
</dbReference>
<feature type="transmembrane region" description="Helical" evidence="12">
    <location>
        <begin position="182"/>
        <end position="202"/>
    </location>
</feature>
<reference evidence="13" key="1">
    <citation type="submission" date="2022-12" db="EMBL/GenBank/DDBJ databases">
        <title>Draft genome assemblies for two species of Escallonia (Escalloniales).</title>
        <authorList>
            <person name="Chanderbali A."/>
            <person name="Dervinis C."/>
            <person name="Anghel I."/>
            <person name="Soltis D."/>
            <person name="Soltis P."/>
            <person name="Zapata F."/>
        </authorList>
    </citation>
    <scope>NUCLEOTIDE SEQUENCE</scope>
    <source>
        <strain evidence="13">UCBG92.1500</strain>
        <tissue evidence="13">Leaf</tissue>
    </source>
</reference>
<dbReference type="Gene3D" id="2.40.330.10">
    <property type="entry name" value="DNA-binding pseudobarrel domain"/>
    <property type="match status" value="1"/>
</dbReference>
<evidence type="ECO:0000313" key="13">
    <source>
        <dbReference type="EMBL" id="KAK2976925.1"/>
    </source>
</evidence>
<proteinExistence type="inferred from homology"/>
<comment type="subcellular location">
    <subcellularLocation>
        <location evidence="1">Nucleus</location>
    </subcellularLocation>
    <subcellularLocation>
        <location evidence="2">Plastid</location>
        <location evidence="2">Chloroplast inner membrane</location>
        <topology evidence="2">Multi-pass membrane protein</topology>
    </subcellularLocation>
    <subcellularLocation>
        <location evidence="12">Plastid</location>
        <location evidence="12">Chloroplast membrane</location>
        <topology evidence="12">Multi-pass membrane protein</topology>
    </subcellularLocation>
</comment>
<dbReference type="GO" id="GO:0005634">
    <property type="term" value="C:nucleus"/>
    <property type="evidence" value="ECO:0007669"/>
    <property type="project" value="UniProtKB-SubCell"/>
</dbReference>
<dbReference type="GO" id="GO:0003677">
    <property type="term" value="F:DNA binding"/>
    <property type="evidence" value="ECO:0007669"/>
    <property type="project" value="UniProtKB-KW"/>
</dbReference>
<keyword evidence="4 12" id="KW-0812">Transmembrane</keyword>
<evidence type="ECO:0000256" key="4">
    <source>
        <dbReference type="ARBA" id="ARBA00022692"/>
    </source>
</evidence>
<evidence type="ECO:0000256" key="9">
    <source>
        <dbReference type="ARBA" id="ARBA00023136"/>
    </source>
</evidence>
<dbReference type="InterPro" id="IPR005691">
    <property type="entry name" value="Tic20"/>
</dbReference>
<evidence type="ECO:0000256" key="6">
    <source>
        <dbReference type="ARBA" id="ARBA00022989"/>
    </source>
</evidence>
<dbReference type="PANTHER" id="PTHR36264">
    <property type="entry name" value="SET DOMAIN-CONTAINING PROTEIN"/>
    <property type="match status" value="1"/>
</dbReference>
<keyword evidence="10" id="KW-0804">Transcription</keyword>
<comment type="similarity">
    <text evidence="3 12">Belongs to the Tic20 family.</text>
</comment>
<feature type="transmembrane region" description="Helical" evidence="12">
    <location>
        <begin position="264"/>
        <end position="284"/>
    </location>
</feature>
<keyword evidence="12" id="KW-0934">Plastid</keyword>
<comment type="caution">
    <text evidence="13">The sequence shown here is derived from an EMBL/GenBank/DDBJ whole genome shotgun (WGS) entry which is preliminary data.</text>
</comment>
<evidence type="ECO:0000256" key="5">
    <source>
        <dbReference type="ARBA" id="ARBA00022780"/>
    </source>
</evidence>
<evidence type="ECO:0000256" key="12">
    <source>
        <dbReference type="RuleBase" id="RU367003"/>
    </source>
</evidence>
<keyword evidence="7" id="KW-0805">Transcription regulation</keyword>
<evidence type="ECO:0000256" key="7">
    <source>
        <dbReference type="ARBA" id="ARBA00023015"/>
    </source>
</evidence>
<dbReference type="GO" id="GO:0009706">
    <property type="term" value="C:chloroplast inner membrane"/>
    <property type="evidence" value="ECO:0007669"/>
    <property type="project" value="UniProtKB-SubCell"/>
</dbReference>
<evidence type="ECO:0000256" key="1">
    <source>
        <dbReference type="ARBA" id="ARBA00004123"/>
    </source>
</evidence>
<protein>
    <recommendedName>
        <fullName evidence="12">Protein TIC 20</fullName>
    </recommendedName>
</protein>
<keyword evidence="14" id="KW-1185">Reference proteome</keyword>
<evidence type="ECO:0000256" key="11">
    <source>
        <dbReference type="ARBA" id="ARBA00023242"/>
    </source>
</evidence>
<dbReference type="AlphaFoldDB" id="A0AA88R807"/>
<evidence type="ECO:0000256" key="10">
    <source>
        <dbReference type="ARBA" id="ARBA00023163"/>
    </source>
</evidence>
<sequence>MKKILFYSFIPTKSEEEAAKASNTQFKASRALVEIRDLSPPPPPPDPNHPWQIRKRLTASDVAHRRLALSHNDTFDHIFRYWTTDMVNYVLMGTKAPVVLWDITDENHPLRYRTENIYLERGSSDEFYVLGWMDLISNRLVNPGDEIGLYWDVRSGTLQFKWTDRVILTEQKLVNPLKFHEFIYLVQNILLEKILFSSIFLLRQYKDCNMFGLKAQTMVSENMILSGCSMKSGVGCMSYKPDTFRFFSSAGVVKRKEWPHFFRFHVIMGMLLEIVMQVVMYARMSIPPAFYWGKVGMHLFSAFTYAYLFTALECTRCSLAGMHAEVPFLCDAACIQISYE</sequence>
<keyword evidence="12" id="KW-0150">Chloroplast</keyword>
<comment type="caution">
    <text evidence="12">Lacks conserved residue(s) required for the propagation of feature annotation.</text>
</comment>
<evidence type="ECO:0000256" key="2">
    <source>
        <dbReference type="ARBA" id="ARBA00004478"/>
    </source>
</evidence>
<keyword evidence="11" id="KW-0539">Nucleus</keyword>
<gene>
    <name evidence="13" type="ORF">RJ640_015901</name>
</gene>
<feature type="transmembrane region" description="Helical" evidence="12">
    <location>
        <begin position="290"/>
        <end position="312"/>
    </location>
</feature>
<evidence type="ECO:0000313" key="14">
    <source>
        <dbReference type="Proteomes" id="UP001187471"/>
    </source>
</evidence>
<dbReference type="Pfam" id="PF16166">
    <property type="entry name" value="TIC20"/>
    <property type="match status" value="1"/>
</dbReference>
<dbReference type="EMBL" id="JAVXUO010002025">
    <property type="protein sequence ID" value="KAK2976925.1"/>
    <property type="molecule type" value="Genomic_DNA"/>
</dbReference>